<evidence type="ECO:0000313" key="1">
    <source>
        <dbReference type="EMBL" id="GIE16240.1"/>
    </source>
</evidence>
<dbReference type="Gene3D" id="3.10.450.50">
    <property type="match status" value="1"/>
</dbReference>
<comment type="caution">
    <text evidence="1">The sequence shown here is derived from an EMBL/GenBank/DDBJ whole genome shotgun (WGS) entry which is preliminary data.</text>
</comment>
<protein>
    <recommendedName>
        <fullName evidence="3">Ester cyclase</fullName>
    </recommendedName>
</protein>
<dbReference type="PANTHER" id="PTHR38436">
    <property type="entry name" value="POLYKETIDE CYCLASE SNOAL-LIKE DOMAIN"/>
    <property type="match status" value="1"/>
</dbReference>
<dbReference type="SUPFAM" id="SSF54427">
    <property type="entry name" value="NTF2-like"/>
    <property type="match status" value="1"/>
</dbReference>
<organism evidence="1 2">
    <name type="scientific">Paractinoplanes ferrugineus</name>
    <dbReference type="NCBI Taxonomy" id="113564"/>
    <lineage>
        <taxon>Bacteria</taxon>
        <taxon>Bacillati</taxon>
        <taxon>Actinomycetota</taxon>
        <taxon>Actinomycetes</taxon>
        <taxon>Micromonosporales</taxon>
        <taxon>Micromonosporaceae</taxon>
        <taxon>Paractinoplanes</taxon>
    </lineage>
</organism>
<name>A0A919J800_9ACTN</name>
<reference evidence="1" key="1">
    <citation type="submission" date="2021-01" db="EMBL/GenBank/DDBJ databases">
        <title>Whole genome shotgun sequence of Actinoplanes ferrugineus NBRC 15555.</title>
        <authorList>
            <person name="Komaki H."/>
            <person name="Tamura T."/>
        </authorList>
    </citation>
    <scope>NUCLEOTIDE SEQUENCE</scope>
    <source>
        <strain evidence="1">NBRC 15555</strain>
    </source>
</reference>
<gene>
    <name evidence="1" type="ORF">Afe05nite_80800</name>
</gene>
<dbReference type="PANTHER" id="PTHR38436:SF1">
    <property type="entry name" value="ESTER CYCLASE"/>
    <property type="match status" value="1"/>
</dbReference>
<dbReference type="InterPro" id="IPR009959">
    <property type="entry name" value="Cyclase_SnoaL-like"/>
</dbReference>
<dbReference type="InterPro" id="IPR032710">
    <property type="entry name" value="NTF2-like_dom_sf"/>
</dbReference>
<dbReference type="GO" id="GO:0030638">
    <property type="term" value="P:polyketide metabolic process"/>
    <property type="evidence" value="ECO:0007669"/>
    <property type="project" value="InterPro"/>
</dbReference>
<dbReference type="EMBL" id="BOMM01000080">
    <property type="protein sequence ID" value="GIE16240.1"/>
    <property type="molecule type" value="Genomic_DNA"/>
</dbReference>
<proteinExistence type="predicted"/>
<evidence type="ECO:0008006" key="3">
    <source>
        <dbReference type="Google" id="ProtNLM"/>
    </source>
</evidence>
<evidence type="ECO:0000313" key="2">
    <source>
        <dbReference type="Proteomes" id="UP000598174"/>
    </source>
</evidence>
<sequence>MTVTLGRSEALMALARRWFEEGWNGGRLEVAEEIFAPDFVLSGKRVGPAGPQRSVRHIRSVFDPMRVTVDQQIADERYVVSHYTARGRHTLAPYRGIDPTGRTVEASGVQIWRVEDGRVVQDWNIFDEWGMVAQLRDGPR</sequence>
<accession>A0A919J800</accession>
<dbReference type="Proteomes" id="UP000598174">
    <property type="component" value="Unassembled WGS sequence"/>
</dbReference>
<dbReference type="RefSeq" id="WP_203822581.1">
    <property type="nucleotide sequence ID" value="NZ_BAAABP010000012.1"/>
</dbReference>
<keyword evidence="2" id="KW-1185">Reference proteome</keyword>
<dbReference type="Pfam" id="PF07366">
    <property type="entry name" value="SnoaL"/>
    <property type="match status" value="1"/>
</dbReference>
<dbReference type="AlphaFoldDB" id="A0A919J800"/>